<dbReference type="Proteomes" id="UP000695000">
    <property type="component" value="Unplaced"/>
</dbReference>
<feature type="transmembrane region" description="Helical" evidence="1">
    <location>
        <begin position="72"/>
        <end position="93"/>
    </location>
</feature>
<gene>
    <name evidence="3" type="primary">LOC108556989</name>
</gene>
<organism evidence="2 3">
    <name type="scientific">Nicrophorus vespilloides</name>
    <name type="common">Boreal carrion beetle</name>
    <dbReference type="NCBI Taxonomy" id="110193"/>
    <lineage>
        <taxon>Eukaryota</taxon>
        <taxon>Metazoa</taxon>
        <taxon>Ecdysozoa</taxon>
        <taxon>Arthropoda</taxon>
        <taxon>Hexapoda</taxon>
        <taxon>Insecta</taxon>
        <taxon>Pterygota</taxon>
        <taxon>Neoptera</taxon>
        <taxon>Endopterygota</taxon>
        <taxon>Coleoptera</taxon>
        <taxon>Polyphaga</taxon>
        <taxon>Staphyliniformia</taxon>
        <taxon>Silphidae</taxon>
        <taxon>Nicrophorinae</taxon>
        <taxon>Nicrophorus</taxon>
    </lineage>
</organism>
<feature type="transmembrane region" description="Helical" evidence="1">
    <location>
        <begin position="99"/>
        <end position="121"/>
    </location>
</feature>
<feature type="transmembrane region" description="Helical" evidence="1">
    <location>
        <begin position="32"/>
        <end position="51"/>
    </location>
</feature>
<dbReference type="RefSeq" id="XP_017768840.1">
    <property type="nucleotide sequence ID" value="XM_017913351.1"/>
</dbReference>
<feature type="transmembrane region" description="Helical" evidence="1">
    <location>
        <begin position="5"/>
        <end position="26"/>
    </location>
</feature>
<keyword evidence="1" id="KW-1133">Transmembrane helix</keyword>
<protein>
    <submittedName>
        <fullName evidence="3">Uncharacterized protein LOC108556989</fullName>
    </submittedName>
</protein>
<name>A0ABM1M2P0_NICVS</name>
<sequence>MRVGALILTIIYTIAGIAACIAFLILKFYISAVLGIFTAIISFATVHLLILEGNGGLQTWYAARELKQLCWLGFWLFTSGCVTLVYFTVYLFLENKFEMIKFTAIIWSFITAKSALLLMYYTNKFRELQAGERLTSTEE</sequence>
<keyword evidence="2" id="KW-1185">Reference proteome</keyword>
<keyword evidence="1" id="KW-0812">Transmembrane</keyword>
<dbReference type="GeneID" id="108556989"/>
<accession>A0ABM1M2P0</accession>
<proteinExistence type="predicted"/>
<evidence type="ECO:0000313" key="3">
    <source>
        <dbReference type="RefSeq" id="XP_017768840.1"/>
    </source>
</evidence>
<dbReference type="PROSITE" id="PS51257">
    <property type="entry name" value="PROKAR_LIPOPROTEIN"/>
    <property type="match status" value="1"/>
</dbReference>
<keyword evidence="1" id="KW-0472">Membrane</keyword>
<reference evidence="3" key="1">
    <citation type="submission" date="2025-08" db="UniProtKB">
        <authorList>
            <consortium name="RefSeq"/>
        </authorList>
    </citation>
    <scope>IDENTIFICATION</scope>
    <source>
        <tissue evidence="3">Whole Larva</tissue>
    </source>
</reference>
<evidence type="ECO:0000256" key="1">
    <source>
        <dbReference type="SAM" id="Phobius"/>
    </source>
</evidence>
<evidence type="ECO:0000313" key="2">
    <source>
        <dbReference type="Proteomes" id="UP000695000"/>
    </source>
</evidence>